<gene>
    <name evidence="1" type="ORF">ACFS25_24660</name>
</gene>
<name>A0ABW6AQV4_9BACT</name>
<dbReference type="Proteomes" id="UP001597512">
    <property type="component" value="Unassembled WGS sequence"/>
</dbReference>
<comment type="caution">
    <text evidence="1">The sequence shown here is derived from an EMBL/GenBank/DDBJ whole genome shotgun (WGS) entry which is preliminary data.</text>
</comment>
<dbReference type="EMBL" id="JBHUOM010000023">
    <property type="protein sequence ID" value="MFD2936997.1"/>
    <property type="molecule type" value="Genomic_DNA"/>
</dbReference>
<organism evidence="1 2">
    <name type="scientific">Spirosoma flavum</name>
    <dbReference type="NCBI Taxonomy" id="2048557"/>
    <lineage>
        <taxon>Bacteria</taxon>
        <taxon>Pseudomonadati</taxon>
        <taxon>Bacteroidota</taxon>
        <taxon>Cytophagia</taxon>
        <taxon>Cytophagales</taxon>
        <taxon>Cytophagaceae</taxon>
        <taxon>Spirosoma</taxon>
    </lineage>
</organism>
<keyword evidence="2" id="KW-1185">Reference proteome</keyword>
<proteinExistence type="predicted"/>
<dbReference type="RefSeq" id="WP_381506362.1">
    <property type="nucleotide sequence ID" value="NZ_JBHUOM010000023.1"/>
</dbReference>
<reference evidence="2" key="1">
    <citation type="journal article" date="2019" name="Int. J. Syst. Evol. Microbiol.">
        <title>The Global Catalogue of Microorganisms (GCM) 10K type strain sequencing project: providing services to taxonomists for standard genome sequencing and annotation.</title>
        <authorList>
            <consortium name="The Broad Institute Genomics Platform"/>
            <consortium name="The Broad Institute Genome Sequencing Center for Infectious Disease"/>
            <person name="Wu L."/>
            <person name="Ma J."/>
        </authorList>
    </citation>
    <scope>NUCLEOTIDE SEQUENCE [LARGE SCALE GENOMIC DNA]</scope>
    <source>
        <strain evidence="2">KCTC 52490</strain>
    </source>
</reference>
<evidence type="ECO:0000313" key="2">
    <source>
        <dbReference type="Proteomes" id="UP001597512"/>
    </source>
</evidence>
<protein>
    <submittedName>
        <fullName evidence="1">Uncharacterized protein</fullName>
    </submittedName>
</protein>
<accession>A0ABW6AQV4</accession>
<sequence>MGDWLKGTQELTVAVPSAVVPFSNNIILHRSHQAFEQVIVESIQPFTVDGRLVLPTNYGLATFN</sequence>
<evidence type="ECO:0000313" key="1">
    <source>
        <dbReference type="EMBL" id="MFD2936997.1"/>
    </source>
</evidence>